<dbReference type="VEuPathDB" id="FungiDB:PTTG_27318"/>
<reference evidence="3" key="4">
    <citation type="submission" date="2025-05" db="UniProtKB">
        <authorList>
            <consortium name="EnsemblFungi"/>
        </authorList>
    </citation>
    <scope>IDENTIFICATION</scope>
    <source>
        <strain evidence="3">isolate 1-1 / race 1 (BBBD)</strain>
    </source>
</reference>
<sequence>MPFLKSLVLVVLTIIVCGLEAKKLTWAQQTKCIFTCPQNKPKTQGACAKVIASKPDYPFNPTKWNMQAANPVRGHPGYFNCIGSPMEFATCALPAGIPQGGRDVQLAQYLYDKLLRFAKGLQGATERHDKIGPVEDHRHYDLPKACRVPLKDMTRSGPWRTIGRTIGTGH</sequence>
<keyword evidence="4" id="KW-1185">Reference proteome</keyword>
<evidence type="ECO:0000256" key="1">
    <source>
        <dbReference type="SAM" id="SignalP"/>
    </source>
</evidence>
<name>A0A180GLK3_PUCT1</name>
<organism evidence="2">
    <name type="scientific">Puccinia triticina (isolate 1-1 / race 1 (BBBD))</name>
    <name type="common">Brown leaf rust fungus</name>
    <dbReference type="NCBI Taxonomy" id="630390"/>
    <lineage>
        <taxon>Eukaryota</taxon>
        <taxon>Fungi</taxon>
        <taxon>Dikarya</taxon>
        <taxon>Basidiomycota</taxon>
        <taxon>Pucciniomycotina</taxon>
        <taxon>Pucciniomycetes</taxon>
        <taxon>Pucciniales</taxon>
        <taxon>Pucciniaceae</taxon>
        <taxon>Puccinia</taxon>
    </lineage>
</organism>
<gene>
    <name evidence="2" type="ORF">PTTG_27318</name>
</gene>
<protein>
    <submittedName>
        <fullName evidence="2 3">Uncharacterized protein</fullName>
    </submittedName>
</protein>
<evidence type="ECO:0000313" key="3">
    <source>
        <dbReference type="EnsemblFungi" id="PTTG_27318-t43_1-p1"/>
    </source>
</evidence>
<feature type="signal peptide" evidence="1">
    <location>
        <begin position="1"/>
        <end position="21"/>
    </location>
</feature>
<dbReference type="EnsemblFungi" id="PTTG_27318-t43_1">
    <property type="protein sequence ID" value="PTTG_27318-t43_1-p1"/>
    <property type="gene ID" value="PTTG_27318"/>
</dbReference>
<proteinExistence type="predicted"/>
<reference evidence="2" key="1">
    <citation type="submission" date="2009-11" db="EMBL/GenBank/DDBJ databases">
        <authorList>
            <consortium name="The Broad Institute Genome Sequencing Platform"/>
            <person name="Ward D."/>
            <person name="Feldgarden M."/>
            <person name="Earl A."/>
            <person name="Young S.K."/>
            <person name="Zeng Q."/>
            <person name="Koehrsen M."/>
            <person name="Alvarado L."/>
            <person name="Berlin A."/>
            <person name="Bochicchio J."/>
            <person name="Borenstein D."/>
            <person name="Chapman S.B."/>
            <person name="Chen Z."/>
            <person name="Engels R."/>
            <person name="Freedman E."/>
            <person name="Gellesch M."/>
            <person name="Goldberg J."/>
            <person name="Griggs A."/>
            <person name="Gujja S."/>
            <person name="Heilman E."/>
            <person name="Heiman D."/>
            <person name="Hepburn T."/>
            <person name="Howarth C."/>
            <person name="Jen D."/>
            <person name="Larson L."/>
            <person name="Lewis B."/>
            <person name="Mehta T."/>
            <person name="Park D."/>
            <person name="Pearson M."/>
            <person name="Roberts A."/>
            <person name="Saif S."/>
            <person name="Shea T."/>
            <person name="Shenoy N."/>
            <person name="Sisk P."/>
            <person name="Stolte C."/>
            <person name="Sykes S."/>
            <person name="Thomson T."/>
            <person name="Walk T."/>
            <person name="White J."/>
            <person name="Yandava C."/>
            <person name="Izard J."/>
            <person name="Baranova O.V."/>
            <person name="Blanton J.M."/>
            <person name="Tanner A.C."/>
            <person name="Dewhirst F.E."/>
            <person name="Haas B."/>
            <person name="Nusbaum C."/>
            <person name="Birren B."/>
        </authorList>
    </citation>
    <scope>NUCLEOTIDE SEQUENCE [LARGE SCALE GENOMIC DNA]</scope>
    <source>
        <strain evidence="2">1-1 BBBD Race 1</strain>
    </source>
</reference>
<dbReference type="EMBL" id="ADAS02000051">
    <property type="protein sequence ID" value="OAV93359.1"/>
    <property type="molecule type" value="Genomic_DNA"/>
</dbReference>
<dbReference type="Proteomes" id="UP000005240">
    <property type="component" value="Unassembled WGS sequence"/>
</dbReference>
<keyword evidence="1" id="KW-0732">Signal</keyword>
<accession>A0A180GLK3</accession>
<dbReference type="AlphaFoldDB" id="A0A180GLK3"/>
<reference evidence="3 4" key="3">
    <citation type="journal article" date="2017" name="G3 (Bethesda)">
        <title>Comparative analysis highlights variable genome content of wheat rusts and divergence of the mating loci.</title>
        <authorList>
            <person name="Cuomo C.A."/>
            <person name="Bakkeren G."/>
            <person name="Khalil H.B."/>
            <person name="Panwar V."/>
            <person name="Joly D."/>
            <person name="Linning R."/>
            <person name="Sakthikumar S."/>
            <person name="Song X."/>
            <person name="Adiconis X."/>
            <person name="Fan L."/>
            <person name="Goldberg J.M."/>
            <person name="Levin J.Z."/>
            <person name="Young S."/>
            <person name="Zeng Q."/>
            <person name="Anikster Y."/>
            <person name="Bruce M."/>
            <person name="Wang M."/>
            <person name="Yin C."/>
            <person name="McCallum B."/>
            <person name="Szabo L.J."/>
            <person name="Hulbert S."/>
            <person name="Chen X."/>
            <person name="Fellers J.P."/>
        </authorList>
    </citation>
    <scope>NUCLEOTIDE SEQUENCE</scope>
    <source>
        <strain evidence="3">isolate 1-1 / race 1 (BBBD)</strain>
        <strain evidence="4">Isolate 1-1 / race 1 (BBBD)</strain>
    </source>
</reference>
<feature type="chain" id="PRO_5008110039" evidence="1">
    <location>
        <begin position="22"/>
        <end position="170"/>
    </location>
</feature>
<reference evidence="2" key="2">
    <citation type="submission" date="2016-05" db="EMBL/GenBank/DDBJ databases">
        <title>Comparative analysis highlights variable genome content of wheat rusts and divergence of the mating loci.</title>
        <authorList>
            <person name="Cuomo C.A."/>
            <person name="Bakkeren G."/>
            <person name="Szabo L."/>
            <person name="Khalil H."/>
            <person name="Joly D."/>
            <person name="Goldberg J."/>
            <person name="Young S."/>
            <person name="Zeng Q."/>
            <person name="Fellers J."/>
        </authorList>
    </citation>
    <scope>NUCLEOTIDE SEQUENCE [LARGE SCALE GENOMIC DNA]</scope>
    <source>
        <strain evidence="2">1-1 BBBD Race 1</strain>
    </source>
</reference>
<evidence type="ECO:0000313" key="2">
    <source>
        <dbReference type="EMBL" id="OAV93359.1"/>
    </source>
</evidence>
<evidence type="ECO:0000313" key="4">
    <source>
        <dbReference type="Proteomes" id="UP000005240"/>
    </source>
</evidence>